<evidence type="ECO:0000313" key="3">
    <source>
        <dbReference type="EMBL" id="SNT66237.1"/>
    </source>
</evidence>
<organism evidence="3 4">
    <name type="scientific">Asanoa hainanensis</name>
    <dbReference type="NCBI Taxonomy" id="560556"/>
    <lineage>
        <taxon>Bacteria</taxon>
        <taxon>Bacillati</taxon>
        <taxon>Actinomycetota</taxon>
        <taxon>Actinomycetes</taxon>
        <taxon>Micromonosporales</taxon>
        <taxon>Micromonosporaceae</taxon>
        <taxon>Asanoa</taxon>
    </lineage>
</organism>
<dbReference type="SMART" id="SM00382">
    <property type="entry name" value="AAA"/>
    <property type="match status" value="1"/>
</dbReference>
<keyword evidence="1" id="KW-0472">Membrane</keyword>
<dbReference type="InterPro" id="IPR003593">
    <property type="entry name" value="AAA+_ATPase"/>
</dbReference>
<dbReference type="Proteomes" id="UP000198362">
    <property type="component" value="Unassembled WGS sequence"/>
</dbReference>
<keyword evidence="1" id="KW-0812">Transmembrane</keyword>
<keyword evidence="4" id="KW-1185">Reference proteome</keyword>
<gene>
    <name evidence="3" type="ORF">SAMN05421812_13518</name>
</gene>
<name>A0A239PGD7_9ACTN</name>
<evidence type="ECO:0000259" key="2">
    <source>
        <dbReference type="SMART" id="SM00382"/>
    </source>
</evidence>
<dbReference type="SUPFAM" id="SSF52540">
    <property type="entry name" value="P-loop containing nucleoside triphosphate hydrolases"/>
    <property type="match status" value="1"/>
</dbReference>
<feature type="domain" description="AAA+ ATPase" evidence="2">
    <location>
        <begin position="102"/>
        <end position="403"/>
    </location>
</feature>
<evidence type="ECO:0000256" key="1">
    <source>
        <dbReference type="SAM" id="Phobius"/>
    </source>
</evidence>
<sequence length="618" mass="67722">MILGGISLLASTGAGWLSILEYGPRQRNLAAREEADQELNDAFGDAVAELLREIILERTPEEQSWGSAFNSQYAPTLVGIGVDQAVSSSTYTELSKFIADHPTSAIGIAGPRGVGKSTLMEKLIAGRRDVVGVRIPAPKRYEPGALIRLIHGTIAQEILHPGAGIRATADLSKGRRRLMRRVGVGILFVAIAIGILFVWSIDQEKRTYDSSPGWRVSTLTVLCIAAGGIWLGLFIRSLWSTLWSLRHRFAFDSGLATSSRAVLQRLAREELEYLRYTTTTQAKGGMRLKTGFFTLSGEDQLTLAEREPNEADSAERLRQFLRDVTRIGDRPVILGIDELDKMDKPEDVVAVVNSIKDLFHIRGVHVLVSVSTDAMHSFAARGVIVRDVFDSAFDTVVEVRRLGPTESADLLARRATAFSFPAMYFCHAWSGGHPRDLIRAARSCVTLSAEEKKVLPLSVVVDHVLSEDILALLRATVDRLRSDTHTVAAVEDLIAFRDLLREESGALHNRIQSALKVATLPVIEGPVTEGSLMVQTLLPYLELAALTSVFFSVARGPRQWKKEEIEQTVSELAAAQASMSSHPMEAIRATRRVRASVERSLLADGGELPAPRVPQSGR</sequence>
<proteinExistence type="predicted"/>
<evidence type="ECO:0000313" key="4">
    <source>
        <dbReference type="Proteomes" id="UP000198362"/>
    </source>
</evidence>
<feature type="transmembrane region" description="Helical" evidence="1">
    <location>
        <begin position="213"/>
        <end position="239"/>
    </location>
</feature>
<accession>A0A239PGD7</accession>
<dbReference type="AlphaFoldDB" id="A0A239PGD7"/>
<keyword evidence="1" id="KW-1133">Transmembrane helix</keyword>
<reference evidence="3 4" key="1">
    <citation type="submission" date="2017-06" db="EMBL/GenBank/DDBJ databases">
        <authorList>
            <person name="Kim H.J."/>
            <person name="Triplett B.A."/>
        </authorList>
    </citation>
    <scope>NUCLEOTIDE SEQUENCE [LARGE SCALE GENOMIC DNA]</scope>
    <source>
        <strain evidence="3 4">CGMCC 4.5593</strain>
    </source>
</reference>
<feature type="transmembrane region" description="Helical" evidence="1">
    <location>
        <begin position="182"/>
        <end position="201"/>
    </location>
</feature>
<dbReference type="InterPro" id="IPR027417">
    <property type="entry name" value="P-loop_NTPase"/>
</dbReference>
<protein>
    <recommendedName>
        <fullName evidence="2">AAA+ ATPase domain-containing protein</fullName>
    </recommendedName>
</protein>
<dbReference type="EMBL" id="FZPH01000035">
    <property type="protein sequence ID" value="SNT66237.1"/>
    <property type="molecule type" value="Genomic_DNA"/>
</dbReference>